<evidence type="ECO:0000313" key="10">
    <source>
        <dbReference type="Proteomes" id="UP000250918"/>
    </source>
</evidence>
<dbReference type="InterPro" id="IPR000184">
    <property type="entry name" value="Bac_surfAg_D15"/>
</dbReference>
<keyword evidence="4 6" id="KW-0443">Lipid metabolism</keyword>
<gene>
    <name evidence="9" type="ORF">C3F09_11300</name>
</gene>
<evidence type="ECO:0000256" key="1">
    <source>
        <dbReference type="ARBA" id="ARBA00004370"/>
    </source>
</evidence>
<dbReference type="GO" id="GO:0016787">
    <property type="term" value="F:hydrolase activity"/>
    <property type="evidence" value="ECO:0007669"/>
    <property type="project" value="UniProtKB-UniRule"/>
</dbReference>
<dbReference type="InterPro" id="IPR050301">
    <property type="entry name" value="NTE"/>
</dbReference>
<evidence type="ECO:0000259" key="8">
    <source>
        <dbReference type="PROSITE" id="PS51635"/>
    </source>
</evidence>
<protein>
    <recommendedName>
        <fullName evidence="8">PNPLA domain-containing protein</fullName>
    </recommendedName>
</protein>
<dbReference type="SUPFAM" id="SSF52151">
    <property type="entry name" value="FabD/lysophospholipase-like"/>
    <property type="match status" value="1"/>
</dbReference>
<dbReference type="Gene3D" id="3.40.1090.10">
    <property type="entry name" value="Cytosolic phospholipase A2 catalytic domain"/>
    <property type="match status" value="2"/>
</dbReference>
<organism evidence="9 10">
    <name type="scientific">candidate division GN15 bacterium</name>
    <dbReference type="NCBI Taxonomy" id="2072418"/>
    <lineage>
        <taxon>Bacteria</taxon>
        <taxon>candidate division GN15</taxon>
    </lineage>
</organism>
<keyword evidence="3 6" id="KW-0442">Lipid degradation</keyword>
<feature type="domain" description="PNPLA" evidence="8">
    <location>
        <begin position="51"/>
        <end position="243"/>
    </location>
</feature>
<dbReference type="Gene3D" id="2.40.160.50">
    <property type="entry name" value="membrane protein fhac: a member of the omp85/tpsb transporter family"/>
    <property type="match status" value="1"/>
</dbReference>
<keyword evidence="2 6" id="KW-0378">Hydrolase</keyword>
<dbReference type="GO" id="GO:0019867">
    <property type="term" value="C:outer membrane"/>
    <property type="evidence" value="ECO:0007669"/>
    <property type="project" value="InterPro"/>
</dbReference>
<keyword evidence="7" id="KW-1133">Transmembrane helix</keyword>
<keyword evidence="5 7" id="KW-0472">Membrane</keyword>
<feature type="short sequence motif" description="GXSXG" evidence="6">
    <location>
        <begin position="82"/>
        <end position="86"/>
    </location>
</feature>
<dbReference type="InterPro" id="IPR016035">
    <property type="entry name" value="Acyl_Trfase/lysoPLipase"/>
</dbReference>
<evidence type="ECO:0000256" key="5">
    <source>
        <dbReference type="ARBA" id="ARBA00023136"/>
    </source>
</evidence>
<dbReference type="InterPro" id="IPR002641">
    <property type="entry name" value="PNPLA_dom"/>
</dbReference>
<dbReference type="GO" id="GO:0016042">
    <property type="term" value="P:lipid catabolic process"/>
    <property type="evidence" value="ECO:0007669"/>
    <property type="project" value="UniProtKB-UniRule"/>
</dbReference>
<evidence type="ECO:0000256" key="4">
    <source>
        <dbReference type="ARBA" id="ARBA00023098"/>
    </source>
</evidence>
<evidence type="ECO:0000256" key="2">
    <source>
        <dbReference type="ARBA" id="ARBA00022801"/>
    </source>
</evidence>
<feature type="transmembrane region" description="Helical" evidence="7">
    <location>
        <begin position="50"/>
        <end position="70"/>
    </location>
</feature>
<keyword evidence="7" id="KW-0812">Transmembrane</keyword>
<feature type="short sequence motif" description="GXGXXG" evidence="6">
    <location>
        <begin position="55"/>
        <end position="60"/>
    </location>
</feature>
<evidence type="ECO:0000313" key="9">
    <source>
        <dbReference type="EMBL" id="PWB68596.1"/>
    </source>
</evidence>
<dbReference type="Gene3D" id="3.10.20.310">
    <property type="entry name" value="membrane protein fhac"/>
    <property type="match status" value="1"/>
</dbReference>
<evidence type="ECO:0000256" key="7">
    <source>
        <dbReference type="SAM" id="Phobius"/>
    </source>
</evidence>
<feature type="active site" description="Proton acceptor" evidence="6">
    <location>
        <position position="230"/>
    </location>
</feature>
<sequence length="874" mass="96970">MRISAWQVKTPLILLLVLCAALRVAAQDSMVIGGLDGRDPYDTTRHYPVLLALSGGGARGLAAIGVLRAFEEKHIVPAAIAGTSIGGIVGGLYVCGYSPDQLTGIIRGTDFSELFANRPSRLTMFLTQRQEDDRHLLSVRFDGFRPTIPQALTAGQQVSSTLSALTSRAVYRADRDFSHLKIPFKTVTTDIVSGKMAVLSSGSLADAMRATMAYPLAFTGLERDSQLLMDGGMLSPVPVDVVSGMSSATSFVVAVNTTSPLVPRDRLVSPIDIAGQVTSIMTRDKLLTELAHADYVIAPLPDSITSTDFALRDSIINIGYHAGLSAADSIITLTKSQAHDRSYLIRKVVCDRCDPSLISRLSGERFTRHALMRLLSQEVIDRSLYRMTARLQALDSDAAQTPDTSAVMLVIHAEPAITTDRLRISFRGVSLYPESTLIRHMDLPQGLLTAPALRRGLDRIVNLYSIDGYDLADVRSAVIDTADQSLTITIDEAIVRSIVVENKGKARDWLIRSYCPLKVGRPYSTSVASRGVSNIYGTDLFEQVSIEPIPIREGVAAVVSVREKKSAQVRLGWHWDDEYQSEEFAEFLNDDVMGAGIEYLFHAQYGYDHQLYSAELKANRIFSTYLTARLQLFHDRFDRKLFRTSDHPVSERVETTDGIGLMVGQQIERLGTASARLKLRNLTSRDPQTDIREKLRLRQLIFETHVETFDRWPFPRSGKRHFFEIALTGKYLGGNVEFTRFFSSLESYFPFGDWLCYHPTASIGLSRSGLPISEQFYFGGLRSFAGLRTNQVAGDKMLLLNQELRVKLPLRLYFFTRVDIGEAYATAEQIKLRNLRTGFGVSLAFDSPIGPVEFGYGITNHNADRFYFSAGPSF</sequence>
<feature type="transmembrane region" description="Helical" evidence="7">
    <location>
        <begin position="75"/>
        <end position="94"/>
    </location>
</feature>
<dbReference type="PROSITE" id="PS51635">
    <property type="entry name" value="PNPLA"/>
    <property type="match status" value="1"/>
</dbReference>
<dbReference type="EMBL" id="PQAP01000195">
    <property type="protein sequence ID" value="PWB68596.1"/>
    <property type="molecule type" value="Genomic_DNA"/>
</dbReference>
<name>A0A855X2Z2_9BACT</name>
<accession>A0A855X2Z2</accession>
<dbReference type="Proteomes" id="UP000250918">
    <property type="component" value="Unassembled WGS sequence"/>
</dbReference>
<feature type="active site" description="Nucleophile" evidence="6">
    <location>
        <position position="84"/>
    </location>
</feature>
<dbReference type="Pfam" id="PF01103">
    <property type="entry name" value="Omp85"/>
    <property type="match status" value="1"/>
</dbReference>
<evidence type="ECO:0000256" key="6">
    <source>
        <dbReference type="PROSITE-ProRule" id="PRU01161"/>
    </source>
</evidence>
<evidence type="ECO:0000256" key="3">
    <source>
        <dbReference type="ARBA" id="ARBA00022963"/>
    </source>
</evidence>
<comment type="subcellular location">
    <subcellularLocation>
        <location evidence="1">Membrane</location>
    </subcellularLocation>
</comment>
<dbReference type="Pfam" id="PF01734">
    <property type="entry name" value="Patatin"/>
    <property type="match status" value="1"/>
</dbReference>
<dbReference type="PANTHER" id="PTHR14226">
    <property type="entry name" value="NEUROPATHY TARGET ESTERASE/SWISS CHEESE D.MELANOGASTER"/>
    <property type="match status" value="1"/>
</dbReference>
<dbReference type="PANTHER" id="PTHR14226:SF29">
    <property type="entry name" value="NEUROPATHY TARGET ESTERASE SWS"/>
    <property type="match status" value="1"/>
</dbReference>
<dbReference type="AlphaFoldDB" id="A0A855X2Z2"/>
<comment type="caution">
    <text evidence="9">The sequence shown here is derived from an EMBL/GenBank/DDBJ whole genome shotgun (WGS) entry which is preliminary data.</text>
</comment>
<proteinExistence type="predicted"/>
<reference evidence="9 10" key="1">
    <citation type="journal article" date="2018" name="ISME J.">
        <title>A methanotrophic archaeon couples anaerobic oxidation of methane to Fe(III) reduction.</title>
        <authorList>
            <person name="Cai C."/>
            <person name="Leu A.O."/>
            <person name="Xie G.J."/>
            <person name="Guo J."/>
            <person name="Feng Y."/>
            <person name="Zhao J.X."/>
            <person name="Tyson G.W."/>
            <person name="Yuan Z."/>
            <person name="Hu S."/>
        </authorList>
    </citation>
    <scope>NUCLEOTIDE SEQUENCE [LARGE SCALE GENOMIC DNA]</scope>
    <source>
        <strain evidence="9">FeB_12</strain>
    </source>
</reference>
<feature type="short sequence motif" description="DGA/G" evidence="6">
    <location>
        <begin position="230"/>
        <end position="232"/>
    </location>
</feature>